<dbReference type="AlphaFoldDB" id="A0A0A1GZT1"/>
<dbReference type="HOGENOM" id="CLU_1914382_0_0_9"/>
<feature type="transmembrane region" description="Helical" evidence="1">
    <location>
        <begin position="64"/>
        <end position="82"/>
    </location>
</feature>
<evidence type="ECO:0008006" key="4">
    <source>
        <dbReference type="Google" id="ProtNLM"/>
    </source>
</evidence>
<protein>
    <recommendedName>
        <fullName evidence="4">Integral membrane protein</fullName>
    </recommendedName>
</protein>
<dbReference type="EMBL" id="AP014680">
    <property type="protein sequence ID" value="BAP86504.1"/>
    <property type="molecule type" value="Genomic_DNA"/>
</dbReference>
<keyword evidence="1" id="KW-0472">Membrane</keyword>
<proteinExistence type="predicted"/>
<accession>A0A0A1GZT1</accession>
<organism evidence="2 3">
    <name type="scientific">Paucilactobacillus hokkaidonensis JCM 18461</name>
    <dbReference type="NCBI Taxonomy" id="1291742"/>
    <lineage>
        <taxon>Bacteria</taxon>
        <taxon>Bacillati</taxon>
        <taxon>Bacillota</taxon>
        <taxon>Bacilli</taxon>
        <taxon>Lactobacillales</taxon>
        <taxon>Lactobacillaceae</taxon>
        <taxon>Paucilactobacillus</taxon>
    </lineage>
</organism>
<keyword evidence="1" id="KW-0812">Transmembrane</keyword>
<evidence type="ECO:0000256" key="1">
    <source>
        <dbReference type="SAM" id="Phobius"/>
    </source>
</evidence>
<feature type="transmembrane region" description="Helical" evidence="1">
    <location>
        <begin position="94"/>
        <end position="118"/>
    </location>
</feature>
<reference evidence="2 3" key="1">
    <citation type="submission" date="2014-11" db="EMBL/GenBank/DDBJ databases">
        <title>Complete genome sequence and analysis of Lactobacillus hokkaidonensis LOOC260T.</title>
        <authorList>
            <person name="Tanizawa Y."/>
            <person name="Tohno M."/>
            <person name="Kaminuma E."/>
            <person name="Nakamura Y."/>
            <person name="Arita M."/>
        </authorList>
    </citation>
    <scope>NUCLEOTIDE SEQUENCE [LARGE SCALE GENOMIC DNA]</scope>
    <source>
        <strain evidence="2 3">LOOC260</strain>
    </source>
</reference>
<dbReference type="RefSeq" id="WP_041094623.1">
    <property type="nucleotide sequence ID" value="NZ_AP014680.1"/>
</dbReference>
<evidence type="ECO:0000313" key="3">
    <source>
        <dbReference type="Proteomes" id="UP000031620"/>
    </source>
</evidence>
<keyword evidence="1" id="KW-1133">Transmembrane helix</keyword>
<dbReference type="STRING" id="1291742.LOOC260_119980"/>
<feature type="transmembrane region" description="Helical" evidence="1">
    <location>
        <begin position="7"/>
        <end position="26"/>
    </location>
</feature>
<dbReference type="KEGG" id="lho:LOOC260_119980"/>
<evidence type="ECO:0000313" key="2">
    <source>
        <dbReference type="EMBL" id="BAP86504.1"/>
    </source>
</evidence>
<name>A0A0A1GZT1_9LACO</name>
<sequence>MKVAQKVISYSTISLVLYCVVNLLMYHKEGTALLSSEVINHLGIAIVLYLLVIIFSALNFRFSVYLTIFVLVIYTVALFGAFMEVNFHGKVDAIFRLSVDVLSVIGIVMNIMAGIAALRQRGQYISPKLRRK</sequence>
<dbReference type="Proteomes" id="UP000031620">
    <property type="component" value="Chromosome"/>
</dbReference>
<gene>
    <name evidence="2" type="ORF">LOOC260_119980</name>
</gene>
<feature type="transmembrane region" description="Helical" evidence="1">
    <location>
        <begin position="38"/>
        <end position="57"/>
    </location>
</feature>